<protein>
    <submittedName>
        <fullName evidence="8">Uncharacterized protein</fullName>
    </submittedName>
</protein>
<name>A0AAV7BBK9_ENGPU</name>
<proteinExistence type="inferred from homology"/>
<keyword evidence="9" id="KW-1185">Reference proteome</keyword>
<evidence type="ECO:0000256" key="2">
    <source>
        <dbReference type="ARBA" id="ARBA00006843"/>
    </source>
</evidence>
<dbReference type="Proteomes" id="UP000824782">
    <property type="component" value="Unassembled WGS sequence"/>
</dbReference>
<gene>
    <name evidence="8" type="ORF">GDO81_014602</name>
</gene>
<evidence type="ECO:0000313" key="9">
    <source>
        <dbReference type="Proteomes" id="UP000824782"/>
    </source>
</evidence>
<organism evidence="8 9">
    <name type="scientific">Engystomops pustulosus</name>
    <name type="common">Tungara frog</name>
    <name type="synonym">Physalaemus pustulosus</name>
    <dbReference type="NCBI Taxonomy" id="76066"/>
    <lineage>
        <taxon>Eukaryota</taxon>
        <taxon>Metazoa</taxon>
        <taxon>Chordata</taxon>
        <taxon>Craniata</taxon>
        <taxon>Vertebrata</taxon>
        <taxon>Euteleostomi</taxon>
        <taxon>Amphibia</taxon>
        <taxon>Batrachia</taxon>
        <taxon>Anura</taxon>
        <taxon>Neobatrachia</taxon>
        <taxon>Hyloidea</taxon>
        <taxon>Leptodactylidae</taxon>
        <taxon>Leiuperinae</taxon>
        <taxon>Engystomops</taxon>
    </lineage>
</organism>
<keyword evidence="4 7" id="KW-1133">Transmembrane helix</keyword>
<evidence type="ECO:0000256" key="6">
    <source>
        <dbReference type="SAM" id="MobiDB-lite"/>
    </source>
</evidence>
<dbReference type="InterPro" id="IPR007593">
    <property type="entry name" value="CD225/Dispanin_fam"/>
</dbReference>
<dbReference type="PANTHER" id="PTHR14948:SF46">
    <property type="entry name" value="DISPANIN SUBFAMILY A MEMBER 2B-LIKE-RELATED"/>
    <property type="match status" value="1"/>
</dbReference>
<keyword evidence="5 7" id="KW-0472">Membrane</keyword>
<evidence type="ECO:0000313" key="8">
    <source>
        <dbReference type="EMBL" id="KAG8569943.1"/>
    </source>
</evidence>
<dbReference type="EMBL" id="WNYA01000006">
    <property type="protein sequence ID" value="KAG8569943.1"/>
    <property type="molecule type" value="Genomic_DNA"/>
</dbReference>
<comment type="caution">
    <text evidence="8">The sequence shown here is derived from an EMBL/GenBank/DDBJ whole genome shotgun (WGS) entry which is preliminary data.</text>
</comment>
<dbReference type="Pfam" id="PF04505">
    <property type="entry name" value="CD225"/>
    <property type="match status" value="1"/>
</dbReference>
<feature type="compositionally biased region" description="Pro residues" evidence="6">
    <location>
        <begin position="1"/>
        <end position="14"/>
    </location>
</feature>
<comment type="similarity">
    <text evidence="2">Belongs to the CD225/Dispanin family.</text>
</comment>
<sequence length="131" mass="14709">MEISKDPPPYPPPVTTHTQYGQPSPHVVVTTQPTSVVVPQPLYKDHLSWSIVNMICCCLPLGIAALVFSIQTKDAIHRQDYPAAAQRSRSAYIINIVALVLGLCIHIAWIVYTLLAIFTIRQSYQHYYYNG</sequence>
<evidence type="ECO:0000256" key="3">
    <source>
        <dbReference type="ARBA" id="ARBA00022692"/>
    </source>
</evidence>
<feature type="transmembrane region" description="Helical" evidence="7">
    <location>
        <begin position="91"/>
        <end position="120"/>
    </location>
</feature>
<dbReference type="PANTHER" id="PTHR14948">
    <property type="entry name" value="NG5"/>
    <property type="match status" value="1"/>
</dbReference>
<feature type="region of interest" description="Disordered" evidence="6">
    <location>
        <begin position="1"/>
        <end position="23"/>
    </location>
</feature>
<reference evidence="8" key="1">
    <citation type="thesis" date="2020" institute="ProQuest LLC" country="789 East Eisenhower Parkway, Ann Arbor, MI, USA">
        <title>Comparative Genomics and Chromosome Evolution.</title>
        <authorList>
            <person name="Mudd A.B."/>
        </authorList>
    </citation>
    <scope>NUCLEOTIDE SEQUENCE</scope>
    <source>
        <strain evidence="8">237g6f4</strain>
        <tissue evidence="8">Blood</tissue>
    </source>
</reference>
<evidence type="ECO:0000256" key="4">
    <source>
        <dbReference type="ARBA" id="ARBA00022989"/>
    </source>
</evidence>
<evidence type="ECO:0000256" key="1">
    <source>
        <dbReference type="ARBA" id="ARBA00004370"/>
    </source>
</evidence>
<feature type="transmembrane region" description="Helical" evidence="7">
    <location>
        <begin position="47"/>
        <end position="70"/>
    </location>
</feature>
<comment type="subcellular location">
    <subcellularLocation>
        <location evidence="1">Membrane</location>
    </subcellularLocation>
</comment>
<dbReference type="AlphaFoldDB" id="A0AAV7BBK9"/>
<evidence type="ECO:0000256" key="5">
    <source>
        <dbReference type="ARBA" id="ARBA00023136"/>
    </source>
</evidence>
<evidence type="ECO:0000256" key="7">
    <source>
        <dbReference type="SAM" id="Phobius"/>
    </source>
</evidence>
<accession>A0AAV7BBK9</accession>
<keyword evidence="3 7" id="KW-0812">Transmembrane</keyword>
<dbReference type="GO" id="GO:0016020">
    <property type="term" value="C:membrane"/>
    <property type="evidence" value="ECO:0007669"/>
    <property type="project" value="UniProtKB-SubCell"/>
</dbReference>
<dbReference type="InterPro" id="IPR051423">
    <property type="entry name" value="CD225/Dispanin"/>
</dbReference>